<dbReference type="AlphaFoldDB" id="A0A7R7MRU9"/>
<organism evidence="4 5">
    <name type="scientific">Mycobacterium intracellulare</name>
    <dbReference type="NCBI Taxonomy" id="1767"/>
    <lineage>
        <taxon>Bacteria</taxon>
        <taxon>Bacillati</taxon>
        <taxon>Actinomycetota</taxon>
        <taxon>Actinomycetes</taxon>
        <taxon>Mycobacteriales</taxon>
        <taxon>Mycobacteriaceae</taxon>
        <taxon>Mycobacterium</taxon>
        <taxon>Mycobacterium avium complex (MAC)</taxon>
    </lineage>
</organism>
<keyword evidence="2" id="KW-0503">Monooxygenase</keyword>
<name>A0A7R7MRU9_MYCIT</name>
<keyword evidence="1" id="KW-0560">Oxidoreductase</keyword>
<evidence type="ECO:0000259" key="3">
    <source>
        <dbReference type="Pfam" id="PF00296"/>
    </source>
</evidence>
<protein>
    <recommendedName>
        <fullName evidence="3">Luciferase-like domain-containing protein</fullName>
    </recommendedName>
</protein>
<dbReference type="GO" id="GO:0005829">
    <property type="term" value="C:cytosol"/>
    <property type="evidence" value="ECO:0007669"/>
    <property type="project" value="TreeGrafter"/>
</dbReference>
<dbReference type="EMBL" id="AP024255">
    <property type="protein sequence ID" value="BCO97522.1"/>
    <property type="molecule type" value="Genomic_DNA"/>
</dbReference>
<dbReference type="GO" id="GO:0016705">
    <property type="term" value="F:oxidoreductase activity, acting on paired donors, with incorporation or reduction of molecular oxygen"/>
    <property type="evidence" value="ECO:0007669"/>
    <property type="project" value="InterPro"/>
</dbReference>
<dbReference type="InterPro" id="IPR011251">
    <property type="entry name" value="Luciferase-like_dom"/>
</dbReference>
<proteinExistence type="predicted"/>
<dbReference type="PANTHER" id="PTHR30137">
    <property type="entry name" value="LUCIFERASE-LIKE MONOOXYGENASE"/>
    <property type="match status" value="1"/>
</dbReference>
<reference evidence="4 5" key="1">
    <citation type="submission" date="2020-12" db="EMBL/GenBank/DDBJ databases">
        <title>Genome sequence of clinical Mycobacterium intracellulare strains.</title>
        <authorList>
            <person name="Tateishi Y."/>
            <person name="Matsumoto S."/>
            <person name="Fukushima Y."/>
            <person name="Nakajima C."/>
            <person name="Suzuki Y."/>
        </authorList>
    </citation>
    <scope>NUCLEOTIDE SEQUENCE [LARGE SCALE GENOMIC DNA]</scope>
    <source>
        <strain evidence="4 5">M018</strain>
    </source>
</reference>
<feature type="domain" description="Luciferase-like" evidence="3">
    <location>
        <begin position="22"/>
        <end position="238"/>
    </location>
</feature>
<dbReference type="PANTHER" id="PTHR30137:SF8">
    <property type="entry name" value="BLR5498 PROTEIN"/>
    <property type="match status" value="1"/>
</dbReference>
<evidence type="ECO:0000256" key="1">
    <source>
        <dbReference type="ARBA" id="ARBA00023002"/>
    </source>
</evidence>
<evidence type="ECO:0000313" key="5">
    <source>
        <dbReference type="Proteomes" id="UP000595205"/>
    </source>
</evidence>
<dbReference type="GO" id="GO:0004497">
    <property type="term" value="F:monooxygenase activity"/>
    <property type="evidence" value="ECO:0007669"/>
    <property type="project" value="UniProtKB-KW"/>
</dbReference>
<evidence type="ECO:0000313" key="4">
    <source>
        <dbReference type="EMBL" id="BCO97522.1"/>
    </source>
</evidence>
<dbReference type="Proteomes" id="UP000595205">
    <property type="component" value="Chromosome"/>
</dbReference>
<accession>A0A7R7MRU9</accession>
<evidence type="ECO:0000256" key="2">
    <source>
        <dbReference type="ARBA" id="ARBA00023033"/>
    </source>
</evidence>
<dbReference type="InterPro" id="IPR050766">
    <property type="entry name" value="Bact_Lucif_Oxidored"/>
</dbReference>
<dbReference type="Pfam" id="PF00296">
    <property type="entry name" value="Bac_luciferase"/>
    <property type="match status" value="1"/>
</dbReference>
<dbReference type="Gene3D" id="3.20.20.30">
    <property type="entry name" value="Luciferase-like domain"/>
    <property type="match status" value="1"/>
</dbReference>
<dbReference type="SUPFAM" id="SSF51679">
    <property type="entry name" value="Bacterial luciferase-like"/>
    <property type="match status" value="1"/>
</dbReference>
<gene>
    <name evidence="4" type="ORF">MINTM018_02920</name>
</gene>
<dbReference type="InterPro" id="IPR036661">
    <property type="entry name" value="Luciferase-like_sf"/>
</dbReference>
<sequence length="322" mass="35398">MRGTHSMLLTVLRFNFASPQGDPRVQGELLSAALELAQWGESHGITSISVDEHHATGHGWSCNPIMAAAMFLARTSTLIASVDCALGPLWNPVRLAEDIALVDNMSRGRLHTTVGLGYRTVEYDALGADFTRRGALMDGLLERMLAVWSDIGTWTRPHPPLYVGGGARATARRAARFRLPLSLADHLPEIAAYYRELCAEAGMAPFILMPGPINRGMIYLHEDPERAWAELGDHILWEAVTYGGWSTDQRSLMHLPGVQTLDQVRASGRYRFLTPDQLISEVREAQNYGPLVMHPLVGGMPVDEAWKSVQLLTDKVLPALAG</sequence>